<reference evidence="1 2" key="1">
    <citation type="submission" date="2021-06" db="EMBL/GenBank/DDBJ databases">
        <title>Caerostris extrusa draft genome.</title>
        <authorList>
            <person name="Kono N."/>
            <person name="Arakawa K."/>
        </authorList>
    </citation>
    <scope>NUCLEOTIDE SEQUENCE [LARGE SCALE GENOMIC DNA]</scope>
</reference>
<organism evidence="1 2">
    <name type="scientific">Caerostris extrusa</name>
    <name type="common">Bark spider</name>
    <name type="synonym">Caerostris bankana</name>
    <dbReference type="NCBI Taxonomy" id="172846"/>
    <lineage>
        <taxon>Eukaryota</taxon>
        <taxon>Metazoa</taxon>
        <taxon>Ecdysozoa</taxon>
        <taxon>Arthropoda</taxon>
        <taxon>Chelicerata</taxon>
        <taxon>Arachnida</taxon>
        <taxon>Araneae</taxon>
        <taxon>Araneomorphae</taxon>
        <taxon>Entelegynae</taxon>
        <taxon>Araneoidea</taxon>
        <taxon>Araneidae</taxon>
        <taxon>Caerostris</taxon>
    </lineage>
</organism>
<sequence length="147" mass="16735">MHLLSRYSRDVSCRGSPGLHQIKIFKSICQEIPSVLSPFHFHPLLFGRHQISRDKQFCAKGGGGYQVSKSRFPLFFFLLLLQKEEEENPEHLISEISFAPPDLQNLLQPPTGFKTVWSRSSLTSEINKPPVWNASLTKLVGQFILLT</sequence>
<name>A0AAV4Y1Q0_CAEEX</name>
<protein>
    <submittedName>
        <fullName evidence="1">Uncharacterized protein</fullName>
    </submittedName>
</protein>
<evidence type="ECO:0000313" key="2">
    <source>
        <dbReference type="Proteomes" id="UP001054945"/>
    </source>
</evidence>
<accession>A0AAV4Y1Q0</accession>
<dbReference type="AlphaFoldDB" id="A0AAV4Y1Q0"/>
<comment type="caution">
    <text evidence="1">The sequence shown here is derived from an EMBL/GenBank/DDBJ whole genome shotgun (WGS) entry which is preliminary data.</text>
</comment>
<gene>
    <name evidence="1" type="ORF">CEXT_595501</name>
</gene>
<dbReference type="Proteomes" id="UP001054945">
    <property type="component" value="Unassembled WGS sequence"/>
</dbReference>
<keyword evidence="2" id="KW-1185">Reference proteome</keyword>
<proteinExistence type="predicted"/>
<dbReference type="EMBL" id="BPLR01001146">
    <property type="protein sequence ID" value="GIZ00305.1"/>
    <property type="molecule type" value="Genomic_DNA"/>
</dbReference>
<evidence type="ECO:0000313" key="1">
    <source>
        <dbReference type="EMBL" id="GIZ00305.1"/>
    </source>
</evidence>